<feature type="domain" description="N-acetyltransferase" evidence="1">
    <location>
        <begin position="32"/>
        <end position="182"/>
    </location>
</feature>
<keyword evidence="2" id="KW-0808">Transferase</keyword>
<dbReference type="PANTHER" id="PTHR43792:SF1">
    <property type="entry name" value="N-ACETYLTRANSFERASE DOMAIN-CONTAINING PROTEIN"/>
    <property type="match status" value="1"/>
</dbReference>
<organism evidence="2 3">
    <name type="scientific">Cereibacter azotoformans</name>
    <dbReference type="NCBI Taxonomy" id="43057"/>
    <lineage>
        <taxon>Bacteria</taxon>
        <taxon>Pseudomonadati</taxon>
        <taxon>Pseudomonadota</taxon>
        <taxon>Alphaproteobacteria</taxon>
        <taxon>Rhodobacterales</taxon>
        <taxon>Paracoccaceae</taxon>
        <taxon>Cereibacter</taxon>
    </lineage>
</organism>
<dbReference type="AlphaFoldDB" id="A0A2T5KEB5"/>
<dbReference type="PROSITE" id="PS51186">
    <property type="entry name" value="GNAT"/>
    <property type="match status" value="1"/>
</dbReference>
<sequence>MRQPWTHPLTREAAMQAAGIAAALPELCTARLRLRAPRLDDFGTYAEIMSSDRGLHVGGPMDPAEAWDDFCRMVATWLLRGHGLWSVEGQGGLLGFVLIGMEPGDPEPELGFLFTAEAEGQGYAQEAAEAARAHAFRDLGLPGLVSCIAPENFRSRRLAERLGARPDPGTLDGVLVYRHPVPELSV</sequence>
<gene>
    <name evidence="2" type="ORF">C8J28_10188</name>
</gene>
<evidence type="ECO:0000313" key="3">
    <source>
        <dbReference type="Proteomes" id="UP000244060"/>
    </source>
</evidence>
<dbReference type="GO" id="GO:0016747">
    <property type="term" value="F:acyltransferase activity, transferring groups other than amino-acyl groups"/>
    <property type="evidence" value="ECO:0007669"/>
    <property type="project" value="InterPro"/>
</dbReference>
<keyword evidence="3" id="KW-1185">Reference proteome</keyword>
<dbReference type="OrthoDB" id="6293260at2"/>
<accession>A0A2T5KEB5</accession>
<dbReference type="Gene3D" id="3.40.630.30">
    <property type="match status" value="1"/>
</dbReference>
<dbReference type="InterPro" id="IPR000182">
    <property type="entry name" value="GNAT_dom"/>
</dbReference>
<evidence type="ECO:0000313" key="2">
    <source>
        <dbReference type="EMBL" id="PTR20768.1"/>
    </source>
</evidence>
<dbReference type="InterPro" id="IPR016181">
    <property type="entry name" value="Acyl_CoA_acyltransferase"/>
</dbReference>
<dbReference type="RefSeq" id="WP_108220003.1">
    <property type="nucleotide sequence ID" value="NZ_CP090021.1"/>
</dbReference>
<protein>
    <submittedName>
        <fullName evidence="2">RimJ/RimL family protein N-acetyltransferase</fullName>
    </submittedName>
</protein>
<dbReference type="Proteomes" id="UP000244060">
    <property type="component" value="Unassembled WGS sequence"/>
</dbReference>
<dbReference type="EMBL" id="QAOT01000001">
    <property type="protein sequence ID" value="PTR20768.1"/>
    <property type="molecule type" value="Genomic_DNA"/>
</dbReference>
<comment type="caution">
    <text evidence="2">The sequence shown here is derived from an EMBL/GenBank/DDBJ whole genome shotgun (WGS) entry which is preliminary data.</text>
</comment>
<dbReference type="Pfam" id="PF13302">
    <property type="entry name" value="Acetyltransf_3"/>
    <property type="match status" value="1"/>
</dbReference>
<reference evidence="2 3" key="1">
    <citation type="submission" date="2018-04" db="EMBL/GenBank/DDBJ databases">
        <title>Genomic Encyclopedia of Type Strains, Phase III (KMG-III): the genomes of soil and plant-associated and newly described type strains.</title>
        <authorList>
            <person name="Whitman W."/>
        </authorList>
    </citation>
    <scope>NUCLEOTIDE SEQUENCE [LARGE SCALE GENOMIC DNA]</scope>
    <source>
        <strain evidence="2 3">KA25</strain>
    </source>
</reference>
<name>A0A2T5KEB5_9RHOB</name>
<evidence type="ECO:0000259" key="1">
    <source>
        <dbReference type="PROSITE" id="PS51186"/>
    </source>
</evidence>
<dbReference type="InterPro" id="IPR051531">
    <property type="entry name" value="N-acetyltransferase"/>
</dbReference>
<dbReference type="SUPFAM" id="SSF55729">
    <property type="entry name" value="Acyl-CoA N-acyltransferases (Nat)"/>
    <property type="match status" value="1"/>
</dbReference>
<dbReference type="PANTHER" id="PTHR43792">
    <property type="entry name" value="GNAT FAMILY, PUTATIVE (AFU_ORTHOLOGUE AFUA_3G00765)-RELATED-RELATED"/>
    <property type="match status" value="1"/>
</dbReference>
<proteinExistence type="predicted"/>